<dbReference type="Proteomes" id="UP000325081">
    <property type="component" value="Unassembled WGS sequence"/>
</dbReference>
<sequence>MGDLVDLRPLFDQFSYGPFWTVLAFGPALFPCWVKTKIKNILSLLHNTSQICFFASPHTLQAPASSPSSVSALPTPYNVEGLTSPSREEFICMHNFWNWNRIDWNGAKNGRRLTSPEHNLRVQPLGYQNFIKLAGPFGAAWSVSYFHYVFLLVASVRKLTLEFWVGSFSAVYEAQSRGAIAHVQAEVVCFKHQLVIQFFFLAMAAKILANLIIMGSGIMARALVQAYRQALANASKNGVAQEAAHHIKRGSKMMTEAEARQILGVSENSTWEEIVQRTHAPSAFTPRERVELLHTAGAPSMIICLNGMRKMGVFISNQRFIEPKSVWKPFTNRKSTTRVERMVFVVYSLSRTCLA</sequence>
<keyword evidence="2" id="KW-0999">Mitochondrion inner membrane</keyword>
<dbReference type="InterPro" id="IPR005341">
    <property type="entry name" value="Tim16"/>
</dbReference>
<evidence type="ECO:0000256" key="3">
    <source>
        <dbReference type="ARBA" id="ARBA00023128"/>
    </source>
</evidence>
<comment type="subcellular location">
    <subcellularLocation>
        <location evidence="1">Mitochondrion inner membrane</location>
    </subcellularLocation>
</comment>
<dbReference type="AlphaFoldDB" id="A0A5A7PIB1"/>
<dbReference type="PANTHER" id="PTHR12388:SF6">
    <property type="entry name" value="MITOCHONDRIAL IMPORT INNER MEMBRANE TRANSLOCASE SUBUNIT PAM16 LIKE 1"/>
    <property type="match status" value="1"/>
</dbReference>
<feature type="transmembrane region" description="Helical" evidence="5">
    <location>
        <begin position="130"/>
        <end position="154"/>
    </location>
</feature>
<dbReference type="GO" id="GO:0030150">
    <property type="term" value="P:protein import into mitochondrial matrix"/>
    <property type="evidence" value="ECO:0007669"/>
    <property type="project" value="InterPro"/>
</dbReference>
<keyword evidence="5" id="KW-1133">Transmembrane helix</keyword>
<keyword evidence="3" id="KW-0496">Mitochondrion</keyword>
<evidence type="ECO:0000256" key="2">
    <source>
        <dbReference type="ARBA" id="ARBA00022792"/>
    </source>
</evidence>
<comment type="caution">
    <text evidence="6">The sequence shown here is derived from an EMBL/GenBank/DDBJ whole genome shotgun (WGS) entry which is preliminary data.</text>
</comment>
<proteinExistence type="predicted"/>
<evidence type="ECO:0000256" key="1">
    <source>
        <dbReference type="ARBA" id="ARBA00004273"/>
    </source>
</evidence>
<keyword evidence="7" id="KW-1185">Reference proteome</keyword>
<evidence type="ECO:0000256" key="4">
    <source>
        <dbReference type="ARBA" id="ARBA00023136"/>
    </source>
</evidence>
<evidence type="ECO:0000313" key="6">
    <source>
        <dbReference type="EMBL" id="GER32444.1"/>
    </source>
</evidence>
<feature type="transmembrane region" description="Helical" evidence="5">
    <location>
        <begin position="14"/>
        <end position="34"/>
    </location>
</feature>
<evidence type="ECO:0000313" key="7">
    <source>
        <dbReference type="Proteomes" id="UP000325081"/>
    </source>
</evidence>
<keyword evidence="4 5" id="KW-0472">Membrane</keyword>
<dbReference type="GO" id="GO:0005744">
    <property type="term" value="C:TIM23 mitochondrial import inner membrane translocase complex"/>
    <property type="evidence" value="ECO:0007669"/>
    <property type="project" value="InterPro"/>
</dbReference>
<organism evidence="6 7">
    <name type="scientific">Striga asiatica</name>
    <name type="common">Asiatic witchweed</name>
    <name type="synonym">Buchnera asiatica</name>
    <dbReference type="NCBI Taxonomy" id="4170"/>
    <lineage>
        <taxon>Eukaryota</taxon>
        <taxon>Viridiplantae</taxon>
        <taxon>Streptophyta</taxon>
        <taxon>Embryophyta</taxon>
        <taxon>Tracheophyta</taxon>
        <taxon>Spermatophyta</taxon>
        <taxon>Magnoliopsida</taxon>
        <taxon>eudicotyledons</taxon>
        <taxon>Gunneridae</taxon>
        <taxon>Pentapetalae</taxon>
        <taxon>asterids</taxon>
        <taxon>lamiids</taxon>
        <taxon>Lamiales</taxon>
        <taxon>Orobanchaceae</taxon>
        <taxon>Buchnereae</taxon>
        <taxon>Striga</taxon>
    </lineage>
</organism>
<reference evidence="7" key="1">
    <citation type="journal article" date="2019" name="Curr. Biol.">
        <title>Genome Sequence of Striga asiatica Provides Insight into the Evolution of Plant Parasitism.</title>
        <authorList>
            <person name="Yoshida S."/>
            <person name="Kim S."/>
            <person name="Wafula E.K."/>
            <person name="Tanskanen J."/>
            <person name="Kim Y.M."/>
            <person name="Honaas L."/>
            <person name="Yang Z."/>
            <person name="Spallek T."/>
            <person name="Conn C.E."/>
            <person name="Ichihashi Y."/>
            <person name="Cheong K."/>
            <person name="Cui S."/>
            <person name="Der J.P."/>
            <person name="Gundlach H."/>
            <person name="Jiao Y."/>
            <person name="Hori C."/>
            <person name="Ishida J.K."/>
            <person name="Kasahara H."/>
            <person name="Kiba T."/>
            <person name="Kim M.S."/>
            <person name="Koo N."/>
            <person name="Laohavisit A."/>
            <person name="Lee Y.H."/>
            <person name="Lumba S."/>
            <person name="McCourt P."/>
            <person name="Mortimer J.C."/>
            <person name="Mutuku J.M."/>
            <person name="Nomura T."/>
            <person name="Sasaki-Sekimoto Y."/>
            <person name="Seto Y."/>
            <person name="Wang Y."/>
            <person name="Wakatake T."/>
            <person name="Sakakibara H."/>
            <person name="Demura T."/>
            <person name="Yamaguchi S."/>
            <person name="Yoneyama K."/>
            <person name="Manabe R.I."/>
            <person name="Nelson D.C."/>
            <person name="Schulman A.H."/>
            <person name="Timko M.P."/>
            <person name="dePamphilis C.W."/>
            <person name="Choi D."/>
            <person name="Shirasu K."/>
        </authorList>
    </citation>
    <scope>NUCLEOTIDE SEQUENCE [LARGE SCALE GENOMIC DNA]</scope>
    <source>
        <strain evidence="7">cv. UVA1</strain>
    </source>
</reference>
<gene>
    <name evidence="6" type="ORF">STAS_08507</name>
</gene>
<dbReference type="EMBL" id="BKCP01004605">
    <property type="protein sequence ID" value="GER32444.1"/>
    <property type="molecule type" value="Genomic_DNA"/>
</dbReference>
<keyword evidence="5" id="KW-0812">Transmembrane</keyword>
<dbReference type="OrthoDB" id="10262892at2759"/>
<name>A0A5A7PIB1_STRAF</name>
<accession>A0A5A7PIB1</accession>
<dbReference type="PANTHER" id="PTHR12388">
    <property type="entry name" value="MITOCHONDRIA ASSOCIATED GRANULOCYTE MACROPHAGE CSF SIGNALING MOLECULE"/>
    <property type="match status" value="1"/>
</dbReference>
<evidence type="ECO:0000256" key="5">
    <source>
        <dbReference type="SAM" id="Phobius"/>
    </source>
</evidence>
<feature type="transmembrane region" description="Helical" evidence="5">
    <location>
        <begin position="194"/>
        <end position="213"/>
    </location>
</feature>
<protein>
    <submittedName>
        <fullName evidence="6">Mitochondrial import inner membrane translocase</fullName>
    </submittedName>
</protein>